<sequence>MPTASAAPYLTCGLYDSDSKETIRGVCRIKPTQMR</sequence>
<dbReference type="AlphaFoldDB" id="A0A0B0N237"/>
<name>A0A0B0N237_GOSAR</name>
<evidence type="ECO:0000313" key="2">
    <source>
        <dbReference type="Proteomes" id="UP000032142"/>
    </source>
</evidence>
<dbReference type="Proteomes" id="UP000032142">
    <property type="component" value="Unassembled WGS sequence"/>
</dbReference>
<comment type="caution">
    <text evidence="1">The sequence shown here is derived from an EMBL/GenBank/DDBJ whole genome shotgun (WGS) entry which is preliminary data.</text>
</comment>
<organism evidence="1 2">
    <name type="scientific">Gossypium arboreum</name>
    <name type="common">Tree cotton</name>
    <name type="synonym">Gossypium nanking</name>
    <dbReference type="NCBI Taxonomy" id="29729"/>
    <lineage>
        <taxon>Eukaryota</taxon>
        <taxon>Viridiplantae</taxon>
        <taxon>Streptophyta</taxon>
        <taxon>Embryophyta</taxon>
        <taxon>Tracheophyta</taxon>
        <taxon>Spermatophyta</taxon>
        <taxon>Magnoliopsida</taxon>
        <taxon>eudicotyledons</taxon>
        <taxon>Gunneridae</taxon>
        <taxon>Pentapetalae</taxon>
        <taxon>rosids</taxon>
        <taxon>malvids</taxon>
        <taxon>Malvales</taxon>
        <taxon>Malvaceae</taxon>
        <taxon>Malvoideae</taxon>
        <taxon>Gossypium</taxon>
    </lineage>
</organism>
<accession>A0A0B0N237</accession>
<evidence type="ECO:0000313" key="1">
    <source>
        <dbReference type="EMBL" id="KHG08428.1"/>
    </source>
</evidence>
<dbReference type="EMBL" id="JRRC01497562">
    <property type="protein sequence ID" value="KHG08428.1"/>
    <property type="molecule type" value="Genomic_DNA"/>
</dbReference>
<gene>
    <name evidence="1" type="ORF">F383_13301</name>
</gene>
<reference evidence="2" key="1">
    <citation type="submission" date="2014-09" db="EMBL/GenBank/DDBJ databases">
        <authorList>
            <person name="Mudge J."/>
            <person name="Ramaraj T."/>
            <person name="Lindquist I.E."/>
            <person name="Bharti A.K."/>
            <person name="Sundararajan A."/>
            <person name="Cameron C.T."/>
            <person name="Woodward J.E."/>
            <person name="May G.D."/>
            <person name="Brubaker C."/>
            <person name="Broadhvest J."/>
            <person name="Wilkins T.A."/>
        </authorList>
    </citation>
    <scope>NUCLEOTIDE SEQUENCE</scope>
    <source>
        <strain evidence="2">cv. AKA8401</strain>
    </source>
</reference>
<protein>
    <submittedName>
        <fullName evidence="1">Uncharacterized protein</fullName>
    </submittedName>
</protein>
<keyword evidence="2" id="KW-1185">Reference proteome</keyword>
<proteinExistence type="predicted"/>